<evidence type="ECO:0000313" key="1">
    <source>
        <dbReference type="EMBL" id="CAG8737512.1"/>
    </source>
</evidence>
<dbReference type="Proteomes" id="UP000789920">
    <property type="component" value="Unassembled WGS sequence"/>
</dbReference>
<protein>
    <submittedName>
        <fullName evidence="1">9902_t:CDS:1</fullName>
    </submittedName>
</protein>
<keyword evidence="2" id="KW-1185">Reference proteome</keyword>
<feature type="non-terminal residue" evidence="1">
    <location>
        <position position="1"/>
    </location>
</feature>
<dbReference type="EMBL" id="CAJVQC010027793">
    <property type="protein sequence ID" value="CAG8737512.1"/>
    <property type="molecule type" value="Genomic_DNA"/>
</dbReference>
<reference evidence="1" key="1">
    <citation type="submission" date="2021-06" db="EMBL/GenBank/DDBJ databases">
        <authorList>
            <person name="Kallberg Y."/>
            <person name="Tangrot J."/>
            <person name="Rosling A."/>
        </authorList>
    </citation>
    <scope>NUCLEOTIDE SEQUENCE</scope>
    <source>
        <strain evidence="1">MA461A</strain>
    </source>
</reference>
<evidence type="ECO:0000313" key="2">
    <source>
        <dbReference type="Proteomes" id="UP000789920"/>
    </source>
</evidence>
<accession>A0ACA9Q7I5</accession>
<organism evidence="1 2">
    <name type="scientific">Racocetra persica</name>
    <dbReference type="NCBI Taxonomy" id="160502"/>
    <lineage>
        <taxon>Eukaryota</taxon>
        <taxon>Fungi</taxon>
        <taxon>Fungi incertae sedis</taxon>
        <taxon>Mucoromycota</taxon>
        <taxon>Glomeromycotina</taxon>
        <taxon>Glomeromycetes</taxon>
        <taxon>Diversisporales</taxon>
        <taxon>Gigasporaceae</taxon>
        <taxon>Racocetra</taxon>
    </lineage>
</organism>
<gene>
    <name evidence="1" type="ORF">RPERSI_LOCUS12809</name>
</gene>
<sequence length="112" mass="12966">FSQLLPTSCHSTFNYPSLYLPYNLTNKSNDPLTIQIDFREILALIHIHNTITSQSTVLLQPQIILPSYEVQLIQQFVHTPTYQKHLIDLNLLITQLDTNKLHFYTDGSIKNL</sequence>
<proteinExistence type="predicted"/>
<name>A0ACA9Q7I5_9GLOM</name>
<comment type="caution">
    <text evidence="1">The sequence shown here is derived from an EMBL/GenBank/DDBJ whole genome shotgun (WGS) entry which is preliminary data.</text>
</comment>